<gene>
    <name evidence="4" type="ORF">CFH83_06345</name>
</gene>
<dbReference type="InterPro" id="IPR001789">
    <property type="entry name" value="Sig_transdc_resp-reg_receiver"/>
</dbReference>
<sequence>MVYNESSSIVKNLKEIAYDMKLLLVEDDSDLRMQLKIFLGRFFGCINTAENGIEALKMYKEQSYDLVLTDLTMPLMGGIELTEKIRMHNSEQNILILSGHSESDNLITLINLGIDGFLLKPVDMNRVLTQLNKSAQAIYDHKMFDYFSTTLEETNQELRKSNAELQKALAEIKRMKESEPISMPQEQLSGRELNADEKIMLYTRSEKMSAVEFHSVHPFELDKTNEDLEILEDNFNVLLVSAERNINQDTLFTLSKIVHAYAKELEMIPQFSALSYGIQQLATTFDSIEDVSKIPSIMPMLTSLFDNLEQWRRGIFFYRDVEDIHYMDNSLISDALSLQGMLSNQHHASSDSDIELF</sequence>
<feature type="coiled-coil region" evidence="2">
    <location>
        <begin position="148"/>
        <end position="178"/>
    </location>
</feature>
<feature type="modified residue" description="4-aspartylphosphate" evidence="1">
    <location>
        <position position="70"/>
    </location>
</feature>
<dbReference type="CDD" id="cd17546">
    <property type="entry name" value="REC_hyHK_CKI1_RcsC-like"/>
    <property type="match status" value="1"/>
</dbReference>
<dbReference type="AlphaFoldDB" id="A0A2D3WKV6"/>
<protein>
    <recommendedName>
        <fullName evidence="3">Response regulatory domain-containing protein</fullName>
    </recommendedName>
</protein>
<accession>A0A2D3WKV6</accession>
<dbReference type="PANTHER" id="PTHR43228">
    <property type="entry name" value="TWO-COMPONENT RESPONSE REGULATOR"/>
    <property type="match status" value="1"/>
</dbReference>
<dbReference type="Gene3D" id="3.40.50.2300">
    <property type="match status" value="1"/>
</dbReference>
<dbReference type="PANTHER" id="PTHR43228:SF1">
    <property type="entry name" value="TWO-COMPONENT RESPONSE REGULATOR ARR22"/>
    <property type="match status" value="1"/>
</dbReference>
<evidence type="ECO:0000313" key="5">
    <source>
        <dbReference type="Proteomes" id="UP000228859"/>
    </source>
</evidence>
<name>A0A2D3WKV6_9BACT</name>
<dbReference type="RefSeq" id="WP_294897039.1">
    <property type="nucleotide sequence ID" value="NZ_DLUI01000090.1"/>
</dbReference>
<dbReference type="GO" id="GO:0000160">
    <property type="term" value="P:phosphorelay signal transduction system"/>
    <property type="evidence" value="ECO:0007669"/>
    <property type="project" value="InterPro"/>
</dbReference>
<evidence type="ECO:0000256" key="1">
    <source>
        <dbReference type="PROSITE-ProRule" id="PRU00169"/>
    </source>
</evidence>
<dbReference type="Proteomes" id="UP000228859">
    <property type="component" value="Unassembled WGS sequence"/>
</dbReference>
<reference evidence="4 5" key="1">
    <citation type="journal article" date="2017" name="Front. Microbiol.">
        <title>Comparative Genomic Analysis of the Class Epsilonproteobacteria and Proposed Reclassification to Epsilonbacteraeota (phyl. nov.).</title>
        <authorList>
            <person name="Waite D.W."/>
            <person name="Vanwonterghem I."/>
            <person name="Rinke C."/>
            <person name="Parks D.H."/>
            <person name="Zhang Y."/>
            <person name="Takai K."/>
            <person name="Sievert S.M."/>
            <person name="Simon J."/>
            <person name="Campbell B.J."/>
            <person name="Hanson T.E."/>
            <person name="Woyke T."/>
            <person name="Klotz M.G."/>
            <person name="Hugenholtz P."/>
        </authorList>
    </citation>
    <scope>NUCLEOTIDE SEQUENCE [LARGE SCALE GENOMIC DNA]</scope>
    <source>
        <strain evidence="4">UBA12443</strain>
    </source>
</reference>
<comment type="caution">
    <text evidence="4">The sequence shown here is derived from an EMBL/GenBank/DDBJ whole genome shotgun (WGS) entry which is preliminary data.</text>
</comment>
<dbReference type="InterPro" id="IPR011006">
    <property type="entry name" value="CheY-like_superfamily"/>
</dbReference>
<dbReference type="InterPro" id="IPR052048">
    <property type="entry name" value="ST_Response_Regulator"/>
</dbReference>
<dbReference type="Pfam" id="PF00072">
    <property type="entry name" value="Response_reg"/>
    <property type="match status" value="1"/>
</dbReference>
<dbReference type="EMBL" id="DLUI01000090">
    <property type="protein sequence ID" value="DAB38364.1"/>
    <property type="molecule type" value="Genomic_DNA"/>
</dbReference>
<keyword evidence="1" id="KW-0597">Phosphoprotein</keyword>
<dbReference type="SUPFAM" id="SSF52172">
    <property type="entry name" value="CheY-like"/>
    <property type="match status" value="1"/>
</dbReference>
<evidence type="ECO:0000313" key="4">
    <source>
        <dbReference type="EMBL" id="DAB38364.1"/>
    </source>
</evidence>
<evidence type="ECO:0000259" key="3">
    <source>
        <dbReference type="PROSITE" id="PS50110"/>
    </source>
</evidence>
<organism evidence="4 5">
    <name type="scientific">Sulfuricurvum kujiense</name>
    <dbReference type="NCBI Taxonomy" id="148813"/>
    <lineage>
        <taxon>Bacteria</taxon>
        <taxon>Pseudomonadati</taxon>
        <taxon>Campylobacterota</taxon>
        <taxon>Epsilonproteobacteria</taxon>
        <taxon>Campylobacterales</taxon>
        <taxon>Sulfurimonadaceae</taxon>
        <taxon>Sulfuricurvum</taxon>
    </lineage>
</organism>
<dbReference type="SMART" id="SM00448">
    <property type="entry name" value="REC"/>
    <property type="match status" value="1"/>
</dbReference>
<evidence type="ECO:0000256" key="2">
    <source>
        <dbReference type="SAM" id="Coils"/>
    </source>
</evidence>
<dbReference type="PROSITE" id="PS50110">
    <property type="entry name" value="RESPONSE_REGULATORY"/>
    <property type="match status" value="1"/>
</dbReference>
<keyword evidence="2" id="KW-0175">Coiled coil</keyword>
<feature type="domain" description="Response regulatory" evidence="3">
    <location>
        <begin position="21"/>
        <end position="135"/>
    </location>
</feature>
<proteinExistence type="predicted"/>